<keyword evidence="1" id="KW-0472">Membrane</keyword>
<feature type="transmembrane region" description="Helical" evidence="1">
    <location>
        <begin position="62"/>
        <end position="83"/>
    </location>
</feature>
<reference evidence="2 3" key="1">
    <citation type="submission" date="2023-09" db="EMBL/GenBank/DDBJ databases">
        <authorList>
            <person name="Page C.A."/>
            <person name="Perez-Diaz I.M."/>
        </authorList>
    </citation>
    <scope>NUCLEOTIDE SEQUENCE [LARGE SCALE GENOMIC DNA]</scope>
    <source>
        <strain evidence="2 3">Ll15</strain>
    </source>
</reference>
<dbReference type="EMBL" id="CP137624">
    <property type="protein sequence ID" value="WPK12749.1"/>
    <property type="molecule type" value="Genomic_DNA"/>
</dbReference>
<evidence type="ECO:0000256" key="1">
    <source>
        <dbReference type="SAM" id="Phobius"/>
    </source>
</evidence>
<feature type="transmembrane region" description="Helical" evidence="1">
    <location>
        <begin position="12"/>
        <end position="31"/>
    </location>
</feature>
<protein>
    <recommendedName>
        <fullName evidence="4">DUF2651 domain-containing protein</fullName>
    </recommendedName>
</protein>
<dbReference type="RefSeq" id="WP_319837435.1">
    <property type="nucleotide sequence ID" value="NZ_CP137624.1"/>
</dbReference>
<organism evidence="2 3">
    <name type="scientific">Lysinibacillus louembei</name>
    <dbReference type="NCBI Taxonomy" id="1470088"/>
    <lineage>
        <taxon>Bacteria</taxon>
        <taxon>Bacillati</taxon>
        <taxon>Bacillota</taxon>
        <taxon>Bacilli</taxon>
        <taxon>Bacillales</taxon>
        <taxon>Bacillaceae</taxon>
        <taxon>Lysinibacillus</taxon>
    </lineage>
</organism>
<keyword evidence="1" id="KW-0812">Transmembrane</keyword>
<accession>A0ABZ0RZD1</accession>
<evidence type="ECO:0000313" key="3">
    <source>
        <dbReference type="Proteomes" id="UP001322664"/>
    </source>
</evidence>
<name>A0ABZ0RZD1_9BACI</name>
<dbReference type="Proteomes" id="UP001322664">
    <property type="component" value="Chromosome"/>
</dbReference>
<feature type="transmembrane region" description="Helical" evidence="1">
    <location>
        <begin position="89"/>
        <end position="106"/>
    </location>
</feature>
<feature type="transmembrane region" description="Helical" evidence="1">
    <location>
        <begin position="37"/>
        <end position="55"/>
    </location>
</feature>
<keyword evidence="3" id="KW-1185">Reference proteome</keyword>
<evidence type="ECO:0000313" key="2">
    <source>
        <dbReference type="EMBL" id="WPK12749.1"/>
    </source>
</evidence>
<proteinExistence type="predicted"/>
<sequence length="122" mass="14118">MNRIMISNAISILLSPFVAAIILEGFIFEAIPFSAFLMYLIYFICFFPFIAILYFARASMPLQLLLCMGVTFLAALCLEWLYFESNDTMLRFLLASLFAGFVYFIVQQFVEKRILSKLSFIE</sequence>
<evidence type="ECO:0008006" key="4">
    <source>
        <dbReference type="Google" id="ProtNLM"/>
    </source>
</evidence>
<gene>
    <name evidence="2" type="ORF">R6U77_03335</name>
</gene>
<keyword evidence="1" id="KW-1133">Transmembrane helix</keyword>